<reference evidence="1 2" key="1">
    <citation type="submission" date="2019-06" db="EMBL/GenBank/DDBJ databases">
        <title>Sequencing the genomes of 1000 actinobacteria strains.</title>
        <authorList>
            <person name="Klenk H.-P."/>
        </authorList>
    </citation>
    <scope>NUCLEOTIDE SEQUENCE [LARGE SCALE GENOMIC DNA]</scope>
    <source>
        <strain evidence="1 2">DSM 45679</strain>
    </source>
</reference>
<dbReference type="PANTHER" id="PTHR36436">
    <property type="entry name" value="SLL5081 PROTEIN"/>
    <property type="match status" value="1"/>
</dbReference>
<gene>
    <name evidence="1" type="ORF">FB471_3269</name>
</gene>
<sequence>MPANPDRTPVPLDARLDGTAIAELLAGLPAEPAATMAKRARPAVRFATRRSGPDAAPVPGASRFGGDPDLPAGLAWPTWVNPLGGNEEPRPLGFFAQIDLATVTGGTDLPLPAEGLLSFFCDFATGGGHGGILGLYQHEHEGCRVRHFPPTALVRRAAPPAANHLPEASLLPVLVTTFPEPDPAKPADTDYPAWDEFERRYEQRLAGAVPDGWAIAARHQLGGHARSIQHPVEEEVLQAAAAISRPGHGFDQERWARVKHQTADWRLLLQLDSDSHLGYLWGDAGTLYWVARQGSIAEADWPGAWFNFQCS</sequence>
<accession>A0A542DKA4</accession>
<dbReference type="InterPro" id="IPR035948">
    <property type="entry name" value="YwqG-like_sf"/>
</dbReference>
<comment type="caution">
    <text evidence="1">The sequence shown here is derived from an EMBL/GenBank/DDBJ whole genome shotgun (WGS) entry which is preliminary data.</text>
</comment>
<name>A0A542DKA4_AMYCI</name>
<dbReference type="Proteomes" id="UP000320876">
    <property type="component" value="Unassembled WGS sequence"/>
</dbReference>
<protein>
    <submittedName>
        <fullName evidence="1">Uncharacterized protein YwqG</fullName>
    </submittedName>
</protein>
<dbReference type="Gene3D" id="2.30.320.10">
    <property type="entry name" value="YwqG-like"/>
    <property type="match status" value="1"/>
</dbReference>
<organism evidence="1 2">
    <name type="scientific">Amycolatopsis cihanbeyliensis</name>
    <dbReference type="NCBI Taxonomy" id="1128664"/>
    <lineage>
        <taxon>Bacteria</taxon>
        <taxon>Bacillati</taxon>
        <taxon>Actinomycetota</taxon>
        <taxon>Actinomycetes</taxon>
        <taxon>Pseudonocardiales</taxon>
        <taxon>Pseudonocardiaceae</taxon>
        <taxon>Amycolatopsis</taxon>
    </lineage>
</organism>
<dbReference type="InterPro" id="IPR015315">
    <property type="entry name" value="DUF1963"/>
</dbReference>
<evidence type="ECO:0000313" key="1">
    <source>
        <dbReference type="EMBL" id="TQJ03507.1"/>
    </source>
</evidence>
<keyword evidence="2" id="KW-1185">Reference proteome</keyword>
<evidence type="ECO:0000313" key="2">
    <source>
        <dbReference type="Proteomes" id="UP000320876"/>
    </source>
</evidence>
<dbReference type="RefSeq" id="WP_170220826.1">
    <property type="nucleotide sequence ID" value="NZ_VFML01000001.1"/>
</dbReference>
<dbReference type="PANTHER" id="PTHR36436:SF6">
    <property type="entry name" value="SLL5081 PROTEIN"/>
    <property type="match status" value="1"/>
</dbReference>
<proteinExistence type="predicted"/>
<dbReference type="EMBL" id="VFML01000001">
    <property type="protein sequence ID" value="TQJ03507.1"/>
    <property type="molecule type" value="Genomic_DNA"/>
</dbReference>
<dbReference type="SUPFAM" id="SSF103032">
    <property type="entry name" value="Hypothetical protein YwqG"/>
    <property type="match status" value="1"/>
</dbReference>
<dbReference type="AlphaFoldDB" id="A0A542DKA4"/>
<dbReference type="Pfam" id="PF09234">
    <property type="entry name" value="DUF1963"/>
    <property type="match status" value="1"/>
</dbReference>